<name>A0A655CZR4_SALET</name>
<evidence type="ECO:0000313" key="5">
    <source>
        <dbReference type="Proteomes" id="UP000041314"/>
    </source>
</evidence>
<sequence>MFGRHRESLGKNSLVTWGRRIIEKSRSKIDPFLRFAAGFVQAWFTLGRGGCTDMIPHNAGALRLSGLRHMLPLEILRTLHLLQARQTALKFKLEPLPLINLI</sequence>
<dbReference type="EMBL" id="CQPC01000131">
    <property type="protein sequence ID" value="CNV30166.1"/>
    <property type="molecule type" value="Genomic_DNA"/>
</dbReference>
<evidence type="ECO:0000313" key="4">
    <source>
        <dbReference type="Proteomes" id="UP000039541"/>
    </source>
</evidence>
<dbReference type="Proteomes" id="UP000041314">
    <property type="component" value="Unassembled WGS sequence"/>
</dbReference>
<evidence type="ECO:0000313" key="2">
    <source>
        <dbReference type="EMBL" id="CNV23694.1"/>
    </source>
</evidence>
<evidence type="ECO:0000313" key="3">
    <source>
        <dbReference type="EMBL" id="CNV30166.1"/>
    </source>
</evidence>
<reference evidence="4 5" key="1">
    <citation type="submission" date="2015-03" db="EMBL/GenBank/DDBJ databases">
        <authorList>
            <consortium name="Pathogen Informatics"/>
        </authorList>
    </citation>
    <scope>NUCLEOTIDE SEQUENCE [LARGE SCALE GENOMIC DNA]</scope>
    <source>
        <strain evidence="3 4">3476</strain>
        <strain evidence="1 5">A1104</strain>
        <strain evidence="2 6">D4891</strain>
    </source>
</reference>
<proteinExistence type="predicted"/>
<dbReference type="EMBL" id="CQPD01000078">
    <property type="protein sequence ID" value="CNV23694.1"/>
    <property type="molecule type" value="Genomic_DNA"/>
</dbReference>
<dbReference type="Proteomes" id="UP000042394">
    <property type="component" value="Unassembled WGS sequence"/>
</dbReference>
<organism evidence="1 5">
    <name type="scientific">Salmonella enterica subsp. enterica serovar Bovismorbificans</name>
    <dbReference type="NCBI Taxonomy" id="58097"/>
    <lineage>
        <taxon>Bacteria</taxon>
        <taxon>Pseudomonadati</taxon>
        <taxon>Pseudomonadota</taxon>
        <taxon>Gammaproteobacteria</taxon>
        <taxon>Enterobacterales</taxon>
        <taxon>Enterobacteriaceae</taxon>
        <taxon>Salmonella</taxon>
    </lineage>
</organism>
<accession>A0A655CZR4</accession>
<gene>
    <name evidence="1" type="ORF">ERS008198_02591</name>
    <name evidence="3" type="ORF">ERS008202_04910</name>
    <name evidence="2" type="ORF">ERS008207_04686</name>
</gene>
<dbReference type="EMBL" id="CQPA01000020">
    <property type="protein sequence ID" value="CNU36636.1"/>
    <property type="molecule type" value="Genomic_DNA"/>
</dbReference>
<dbReference type="AlphaFoldDB" id="A0A655CZR4"/>
<protein>
    <submittedName>
        <fullName evidence="1">Uncharacterized protein</fullName>
    </submittedName>
</protein>
<dbReference type="Proteomes" id="UP000039541">
    <property type="component" value="Unassembled WGS sequence"/>
</dbReference>
<evidence type="ECO:0000313" key="6">
    <source>
        <dbReference type="Proteomes" id="UP000042394"/>
    </source>
</evidence>
<evidence type="ECO:0000313" key="1">
    <source>
        <dbReference type="EMBL" id="CNU36636.1"/>
    </source>
</evidence>